<sequence>MPSLSALPPALLLLPLSLFPRAALSSSQNSTISGLSLCYNQCLDSNASPPCDSVSCICSPANPAFLTSAIDCVQSNCPSELTSNFPLNNLDSVCSANGTPIPSSALAAAENAASSAALASESTYMTAGDGEVIGTASVTATDDAAAATTITVDSASGSASGGLSTAQTTSGGTAATLSSSSSSSSLLLAGGGAETATSVAGSTAALATLVSESGTTHPAAVSTAIPLGSSAVSSHSNSGGADAAVKTEGAPLGMQGTGTRRNAGSLLSLTVWLIAGIVWF</sequence>
<keyword evidence="7 9" id="KW-1015">Disulfide bond</keyword>
<protein>
    <recommendedName>
        <fullName evidence="12">CFEM domain-containing protein</fullName>
    </recommendedName>
</protein>
<keyword evidence="8" id="KW-0449">Lipoprotein</keyword>
<keyword evidence="5" id="KW-0336">GPI-anchor</keyword>
<feature type="signal peptide" evidence="11">
    <location>
        <begin position="1"/>
        <end position="25"/>
    </location>
</feature>
<keyword evidence="4" id="KW-0964">Secreted</keyword>
<dbReference type="GO" id="GO:0005576">
    <property type="term" value="C:extracellular region"/>
    <property type="evidence" value="ECO:0007669"/>
    <property type="project" value="UniProtKB-SubCell"/>
</dbReference>
<evidence type="ECO:0000256" key="1">
    <source>
        <dbReference type="ARBA" id="ARBA00004589"/>
    </source>
</evidence>
<dbReference type="Proteomes" id="UP000192927">
    <property type="component" value="Unassembled WGS sequence"/>
</dbReference>
<evidence type="ECO:0000256" key="7">
    <source>
        <dbReference type="ARBA" id="ARBA00023157"/>
    </source>
</evidence>
<feature type="disulfide bond" evidence="9">
    <location>
        <begin position="51"/>
        <end position="58"/>
    </location>
</feature>
<evidence type="ECO:0000256" key="10">
    <source>
        <dbReference type="SAM" id="MobiDB-lite"/>
    </source>
</evidence>
<evidence type="ECO:0000313" key="13">
    <source>
        <dbReference type="EMBL" id="SLM37569.1"/>
    </source>
</evidence>
<keyword evidence="14" id="KW-1185">Reference proteome</keyword>
<dbReference type="PROSITE" id="PS52012">
    <property type="entry name" value="CFEM"/>
    <property type="match status" value="1"/>
</dbReference>
<evidence type="ECO:0000256" key="2">
    <source>
        <dbReference type="ARBA" id="ARBA00004613"/>
    </source>
</evidence>
<organism evidence="13 14">
    <name type="scientific">Lasallia pustulata</name>
    <dbReference type="NCBI Taxonomy" id="136370"/>
    <lineage>
        <taxon>Eukaryota</taxon>
        <taxon>Fungi</taxon>
        <taxon>Dikarya</taxon>
        <taxon>Ascomycota</taxon>
        <taxon>Pezizomycotina</taxon>
        <taxon>Lecanoromycetes</taxon>
        <taxon>OSLEUM clade</taxon>
        <taxon>Umbilicariomycetidae</taxon>
        <taxon>Umbilicariales</taxon>
        <taxon>Umbilicariaceae</taxon>
        <taxon>Lasallia</taxon>
    </lineage>
</organism>
<feature type="chain" id="PRO_5013389076" description="CFEM domain-containing protein" evidence="11">
    <location>
        <begin position="26"/>
        <end position="280"/>
    </location>
</feature>
<name>A0A1W5D3T4_9LECA</name>
<proteinExistence type="inferred from homology"/>
<comment type="caution">
    <text evidence="9">Lacks conserved residue(s) required for the propagation of feature annotation.</text>
</comment>
<evidence type="ECO:0000256" key="3">
    <source>
        <dbReference type="ARBA" id="ARBA00010031"/>
    </source>
</evidence>
<comment type="subcellular location">
    <subcellularLocation>
        <location evidence="1">Membrane</location>
        <topology evidence="1">Lipid-anchor</topology>
        <topology evidence="1">GPI-anchor</topology>
    </subcellularLocation>
    <subcellularLocation>
        <location evidence="2">Secreted</location>
    </subcellularLocation>
</comment>
<evidence type="ECO:0000313" key="14">
    <source>
        <dbReference type="Proteomes" id="UP000192927"/>
    </source>
</evidence>
<reference evidence="14" key="1">
    <citation type="submission" date="2017-03" db="EMBL/GenBank/DDBJ databases">
        <authorList>
            <person name="Sharma R."/>
            <person name="Thines M."/>
        </authorList>
    </citation>
    <scope>NUCLEOTIDE SEQUENCE [LARGE SCALE GENOMIC DNA]</scope>
</reference>
<evidence type="ECO:0000256" key="11">
    <source>
        <dbReference type="SAM" id="SignalP"/>
    </source>
</evidence>
<evidence type="ECO:0000256" key="8">
    <source>
        <dbReference type="ARBA" id="ARBA00023288"/>
    </source>
</evidence>
<evidence type="ECO:0000259" key="12">
    <source>
        <dbReference type="PROSITE" id="PS52012"/>
    </source>
</evidence>
<feature type="region of interest" description="Disordered" evidence="10">
    <location>
        <begin position="154"/>
        <end position="175"/>
    </location>
</feature>
<dbReference type="GO" id="GO:0098552">
    <property type="term" value="C:side of membrane"/>
    <property type="evidence" value="ECO:0007669"/>
    <property type="project" value="UniProtKB-KW"/>
</dbReference>
<accession>A0A1W5D3T4</accession>
<keyword evidence="5" id="KW-0325">Glycoprotein</keyword>
<evidence type="ECO:0000256" key="6">
    <source>
        <dbReference type="ARBA" id="ARBA00022729"/>
    </source>
</evidence>
<dbReference type="InterPro" id="IPR008427">
    <property type="entry name" value="Extracellular_membr_CFEM_dom"/>
</dbReference>
<keyword evidence="5" id="KW-0472">Membrane</keyword>
<evidence type="ECO:0000256" key="9">
    <source>
        <dbReference type="PROSITE-ProRule" id="PRU01356"/>
    </source>
</evidence>
<dbReference type="AlphaFoldDB" id="A0A1W5D3T4"/>
<keyword evidence="6 11" id="KW-0732">Signal</keyword>
<dbReference type="EMBL" id="FWEW01001723">
    <property type="protein sequence ID" value="SLM37569.1"/>
    <property type="molecule type" value="Genomic_DNA"/>
</dbReference>
<comment type="similarity">
    <text evidence="3">Belongs to the RBT5 family.</text>
</comment>
<feature type="domain" description="CFEM" evidence="12">
    <location>
        <begin position="10"/>
        <end position="121"/>
    </location>
</feature>
<evidence type="ECO:0000256" key="4">
    <source>
        <dbReference type="ARBA" id="ARBA00022525"/>
    </source>
</evidence>
<evidence type="ECO:0000256" key="5">
    <source>
        <dbReference type="ARBA" id="ARBA00022622"/>
    </source>
</evidence>